<dbReference type="EMBL" id="WTPW01000309">
    <property type="protein sequence ID" value="KAF0524796.1"/>
    <property type="molecule type" value="Genomic_DNA"/>
</dbReference>
<accession>A0A8H4AR41</accession>
<gene>
    <name evidence="1" type="ORF">F8M41_014956</name>
</gene>
<protein>
    <submittedName>
        <fullName evidence="1">Uncharacterized protein</fullName>
    </submittedName>
</protein>
<evidence type="ECO:0000313" key="2">
    <source>
        <dbReference type="Proteomes" id="UP000439903"/>
    </source>
</evidence>
<name>A0A8H4AR41_GIGMA</name>
<comment type="caution">
    <text evidence="1">The sequence shown here is derived from an EMBL/GenBank/DDBJ whole genome shotgun (WGS) entry which is preliminary data.</text>
</comment>
<dbReference type="OrthoDB" id="10482869at2759"/>
<evidence type="ECO:0000313" key="1">
    <source>
        <dbReference type="EMBL" id="KAF0524796.1"/>
    </source>
</evidence>
<dbReference type="Proteomes" id="UP000439903">
    <property type="component" value="Unassembled WGS sequence"/>
</dbReference>
<dbReference type="AlphaFoldDB" id="A0A8H4AR41"/>
<keyword evidence="2" id="KW-1185">Reference proteome</keyword>
<proteinExistence type="predicted"/>
<reference evidence="1 2" key="1">
    <citation type="journal article" date="2019" name="Environ. Microbiol.">
        <title>At the nexus of three kingdoms: the genome of the mycorrhizal fungus Gigaspora margarita provides insights into plant, endobacterial and fungal interactions.</title>
        <authorList>
            <person name="Venice F."/>
            <person name="Ghignone S."/>
            <person name="Salvioli di Fossalunga A."/>
            <person name="Amselem J."/>
            <person name="Novero M."/>
            <person name="Xianan X."/>
            <person name="Sedzielewska Toro K."/>
            <person name="Morin E."/>
            <person name="Lipzen A."/>
            <person name="Grigoriev I.V."/>
            <person name="Henrissat B."/>
            <person name="Martin F.M."/>
            <person name="Bonfante P."/>
        </authorList>
    </citation>
    <scope>NUCLEOTIDE SEQUENCE [LARGE SCALE GENOMIC DNA]</scope>
    <source>
        <strain evidence="1 2">BEG34</strain>
    </source>
</reference>
<sequence>MNSYFFDAPVDYNSPPPYDPPPGYPGPPLLSFFTLFPQLSNIYISPPPEYDVQDDPNFVTQINEHPTQNTRTIEYMPLEETLCQNDIIHRHIKEIKDKVTAIKNVVEELKMIPKNRHDLIDTNK</sequence>
<organism evidence="1 2">
    <name type="scientific">Gigaspora margarita</name>
    <dbReference type="NCBI Taxonomy" id="4874"/>
    <lineage>
        <taxon>Eukaryota</taxon>
        <taxon>Fungi</taxon>
        <taxon>Fungi incertae sedis</taxon>
        <taxon>Mucoromycota</taxon>
        <taxon>Glomeromycotina</taxon>
        <taxon>Glomeromycetes</taxon>
        <taxon>Diversisporales</taxon>
        <taxon>Gigasporaceae</taxon>
        <taxon>Gigaspora</taxon>
    </lineage>
</organism>